<evidence type="ECO:0000256" key="5">
    <source>
        <dbReference type="ARBA" id="ARBA00023136"/>
    </source>
</evidence>
<dbReference type="Proteomes" id="UP001152797">
    <property type="component" value="Unassembled WGS sequence"/>
</dbReference>
<comment type="caution">
    <text evidence="11">The sequence shown here is derived from an EMBL/GenBank/DDBJ whole genome shotgun (WGS) entry which is preliminary data.</text>
</comment>
<keyword evidence="3" id="KW-0106">Calcium</keyword>
<dbReference type="InterPro" id="IPR005821">
    <property type="entry name" value="Ion_trans_dom"/>
</dbReference>
<dbReference type="PROSITE" id="PS50222">
    <property type="entry name" value="EF_HAND_2"/>
    <property type="match status" value="1"/>
</dbReference>
<evidence type="ECO:0000259" key="9">
    <source>
        <dbReference type="PROSITE" id="PS50103"/>
    </source>
</evidence>
<sequence>MGKLTEKQDEWEILGKLSVKELRILAAKKCVPLTQISTAVEKNDLINLIIKAGPVLDQYDVSVGVKVWTAESIESHQPGLKGKVKKKEKKPKKDKPIAIEDKKKKKKGSSESEEVTKIKKRSRSKRRKGGRSRSPSLTMMLPADAPAQVANPEAAMKALLPTKSAAPPKALAAAAALDILDDDDDDEVVACEVSPQAIEKVETKADTGTKRQRRREPPVVEIVDEKDKRRRKKEAKEKDAKEATQDKEKESKETETTEKEIKEKETKEKDKDKEKEKEKADKEETTATDLSAPPPVPVQARKAKDTTAQAGVAAAAALGFNVLPKQSTFTPPSAPALGLRPSINAPIPTPATSNPQGGRVCVQYLCWARCDRGSTCPEAHIMDPEEEMRVRAKFKLQECNQGASCTRTSCLFRHPGERVEEANLGQPGKGQAFHKRSGLEKVYRCCVFFDQSLVTRLLQGGPKKEPKELPKISSQVPVDKILVDNFGYSKFDQIGREEEAAEAIDAAKRNEEFFQQLEKDYGQMCQQDGWDEVLRAAKEEPKVKERSFEEIPADSDYHRVSLPEGDRELRFDPERGRQLLAQLPQKPRRNLDALRKVEAETREAMEKERKRIAEMPKREPIRTSSDVVYLDTLDDSEDEPLKVSVDPGMRLLVLLSIVQPPDALGAQETEVQFSLGSLPNLIEKVIQEQHQDLLMQLDSRLESFGRRMEKEKSFSAVRSGSKLSRLHSQSSKLSRLSRAFTKEDPFAALQMASSSPNLPQRKLGFDPPEVDDKTALDSGGSLPVSRKESDPKSESSDLGMPQVISLQPKVDSTLSRSPAESGQNVGHIDSEAGLNSYDLAHRQGSRVDHFKKQMMMSSSDVVGSGSLDEPTYCSEFQRRCAMVVKSNSCDLLFALMIFSNSVYLGVQLEMTSTNPHRIESQQETFFAVNMVYAVVFLLEVLLRLVASGVTPYFCAPGWGWNWLDVFVVTSTWIELLFSLFELEGANGLSNSNLRLFRLVKITRLARVLRVLRVVQYVRPLRTLMHCLVDTTKSFVWAMLLLVLMMYVFGLLFTDACLDYLREGNANDPLSPQKHFGSVSASMGTLFRSISNGLDWSEAVDTLLPVGDIWIWLFYLYIAFNSFAVLNVMTGVFCHSAIKAAERDHEMVIHSLLQTKKDFKELVSNLFFRIDDLGLGMITIAEFEKHFNDEAVRAFFESLEMGAADAWTLFASLDADGDNVISLKDFTERCIQLHGPARSVDLFALAQQNAKLRDQLKHIEEMQYSLARYVKRKAQDALQKEMDSQDPGTHCLV</sequence>
<feature type="region of interest" description="Disordered" evidence="7">
    <location>
        <begin position="77"/>
        <end position="148"/>
    </location>
</feature>
<dbReference type="Pfam" id="PF00520">
    <property type="entry name" value="Ion_trans"/>
    <property type="match status" value="1"/>
</dbReference>
<comment type="subcellular location">
    <subcellularLocation>
        <location evidence="1">Membrane</location>
        <topology evidence="1">Multi-pass membrane protein</topology>
    </subcellularLocation>
</comment>
<dbReference type="InterPro" id="IPR000571">
    <property type="entry name" value="Znf_CCCH"/>
</dbReference>
<feature type="region of interest" description="Disordered" evidence="7">
    <location>
        <begin position="750"/>
        <end position="830"/>
    </location>
</feature>
<dbReference type="InterPro" id="IPR027359">
    <property type="entry name" value="Volt_channel_dom_sf"/>
</dbReference>
<dbReference type="GO" id="GO:0008270">
    <property type="term" value="F:zinc ion binding"/>
    <property type="evidence" value="ECO:0007669"/>
    <property type="project" value="UniProtKB-KW"/>
</dbReference>
<gene>
    <name evidence="11" type="ORF">C1SCF055_LOCUS36686</name>
</gene>
<feature type="compositionally biased region" description="Basic and acidic residues" evidence="7">
    <location>
        <begin position="94"/>
        <end position="117"/>
    </location>
</feature>
<name>A0A9P1DKX8_9DINO</name>
<evidence type="ECO:0000313" key="12">
    <source>
        <dbReference type="EMBL" id="CAL1164910.1"/>
    </source>
</evidence>
<reference evidence="12" key="2">
    <citation type="submission" date="2024-04" db="EMBL/GenBank/DDBJ databases">
        <authorList>
            <person name="Chen Y."/>
            <person name="Shah S."/>
            <person name="Dougan E. K."/>
            <person name="Thang M."/>
            <person name="Chan C."/>
        </authorList>
    </citation>
    <scope>NUCLEOTIDE SEQUENCE [LARGE SCALE GENOMIC DNA]</scope>
</reference>
<evidence type="ECO:0000256" key="7">
    <source>
        <dbReference type="SAM" id="MobiDB-lite"/>
    </source>
</evidence>
<dbReference type="PROSITE" id="PS50103">
    <property type="entry name" value="ZF_C3H1"/>
    <property type="match status" value="1"/>
</dbReference>
<keyword evidence="4 8" id="KW-1133">Transmembrane helix</keyword>
<feature type="transmembrane region" description="Helical" evidence="8">
    <location>
        <begin position="1034"/>
        <end position="1052"/>
    </location>
</feature>
<feature type="region of interest" description="Disordered" evidence="7">
    <location>
        <begin position="192"/>
        <end position="298"/>
    </location>
</feature>
<evidence type="ECO:0000259" key="10">
    <source>
        <dbReference type="PROSITE" id="PS50222"/>
    </source>
</evidence>
<evidence type="ECO:0000256" key="4">
    <source>
        <dbReference type="ARBA" id="ARBA00022989"/>
    </source>
</evidence>
<dbReference type="EMBL" id="CAMXCT010005135">
    <property type="protein sequence ID" value="CAI4011535.1"/>
    <property type="molecule type" value="Genomic_DNA"/>
</dbReference>
<dbReference type="Gene3D" id="1.10.287.70">
    <property type="match status" value="1"/>
</dbReference>
<keyword evidence="6" id="KW-0863">Zinc-finger</keyword>
<dbReference type="Gene3D" id="1.20.120.350">
    <property type="entry name" value="Voltage-gated potassium channels. Chain C"/>
    <property type="match status" value="1"/>
</dbReference>
<feature type="compositionally biased region" description="Basic and acidic residues" evidence="7">
    <location>
        <begin position="199"/>
        <end position="227"/>
    </location>
</feature>
<evidence type="ECO:0000256" key="3">
    <source>
        <dbReference type="ARBA" id="ARBA00022837"/>
    </source>
</evidence>
<dbReference type="EMBL" id="CAMXCT020005135">
    <property type="protein sequence ID" value="CAL1164910.1"/>
    <property type="molecule type" value="Genomic_DNA"/>
</dbReference>
<evidence type="ECO:0000256" key="6">
    <source>
        <dbReference type="PROSITE-ProRule" id="PRU00723"/>
    </source>
</evidence>
<dbReference type="InterPro" id="IPR002048">
    <property type="entry name" value="EF_hand_dom"/>
</dbReference>
<feature type="zinc finger region" description="C3H1-type" evidence="6">
    <location>
        <begin position="355"/>
        <end position="383"/>
    </location>
</feature>
<keyword evidence="6" id="KW-0479">Metal-binding</keyword>
<feature type="compositionally biased region" description="Basic and acidic residues" evidence="7">
    <location>
        <begin position="234"/>
        <end position="285"/>
    </location>
</feature>
<dbReference type="GO" id="GO:0005248">
    <property type="term" value="F:voltage-gated sodium channel activity"/>
    <property type="evidence" value="ECO:0007669"/>
    <property type="project" value="TreeGrafter"/>
</dbReference>
<dbReference type="EMBL" id="CAMXCT030005135">
    <property type="protein sequence ID" value="CAL4798847.1"/>
    <property type="molecule type" value="Genomic_DNA"/>
</dbReference>
<feature type="domain" description="C3H1-type" evidence="9">
    <location>
        <begin position="355"/>
        <end position="383"/>
    </location>
</feature>
<keyword evidence="2 8" id="KW-0812">Transmembrane</keyword>
<keyword evidence="13" id="KW-1185">Reference proteome</keyword>
<feature type="compositionally biased region" description="Polar residues" evidence="7">
    <location>
        <begin position="810"/>
        <end position="824"/>
    </location>
</feature>
<dbReference type="SUPFAM" id="SSF81324">
    <property type="entry name" value="Voltage-gated potassium channels"/>
    <property type="match status" value="1"/>
</dbReference>
<feature type="compositionally biased region" description="Basic residues" evidence="7">
    <location>
        <begin position="118"/>
        <end position="131"/>
    </location>
</feature>
<feature type="compositionally biased region" description="Basic and acidic residues" evidence="7">
    <location>
        <begin position="785"/>
        <end position="795"/>
    </location>
</feature>
<feature type="domain" description="EF-hand" evidence="10">
    <location>
        <begin position="1200"/>
        <end position="1235"/>
    </location>
</feature>
<dbReference type="PANTHER" id="PTHR10037:SF62">
    <property type="entry name" value="SODIUM CHANNEL PROTEIN 60E"/>
    <property type="match status" value="1"/>
</dbReference>
<organism evidence="11">
    <name type="scientific">Cladocopium goreaui</name>
    <dbReference type="NCBI Taxonomy" id="2562237"/>
    <lineage>
        <taxon>Eukaryota</taxon>
        <taxon>Sar</taxon>
        <taxon>Alveolata</taxon>
        <taxon>Dinophyceae</taxon>
        <taxon>Suessiales</taxon>
        <taxon>Symbiodiniaceae</taxon>
        <taxon>Cladocopium</taxon>
    </lineage>
</organism>
<dbReference type="SUPFAM" id="SSF47473">
    <property type="entry name" value="EF-hand"/>
    <property type="match status" value="1"/>
</dbReference>
<protein>
    <submittedName>
        <fullName evidence="11">Uncharacterized protein</fullName>
    </submittedName>
</protein>
<dbReference type="PROSITE" id="PS00018">
    <property type="entry name" value="EF_HAND_1"/>
    <property type="match status" value="1"/>
</dbReference>
<dbReference type="GO" id="GO:0005509">
    <property type="term" value="F:calcium ion binding"/>
    <property type="evidence" value="ECO:0007669"/>
    <property type="project" value="InterPro"/>
</dbReference>
<feature type="transmembrane region" description="Helical" evidence="8">
    <location>
        <begin position="1108"/>
        <end position="1132"/>
    </location>
</feature>
<accession>A0A9P1DKX8</accession>
<evidence type="ECO:0000256" key="1">
    <source>
        <dbReference type="ARBA" id="ARBA00004141"/>
    </source>
</evidence>
<feature type="compositionally biased region" description="Basic residues" evidence="7">
    <location>
        <begin position="82"/>
        <end position="93"/>
    </location>
</feature>
<evidence type="ECO:0000313" key="13">
    <source>
        <dbReference type="Proteomes" id="UP001152797"/>
    </source>
</evidence>
<proteinExistence type="predicted"/>
<dbReference type="InterPro" id="IPR011992">
    <property type="entry name" value="EF-hand-dom_pair"/>
</dbReference>
<evidence type="ECO:0000313" key="11">
    <source>
        <dbReference type="EMBL" id="CAI4011535.1"/>
    </source>
</evidence>
<dbReference type="GO" id="GO:0001518">
    <property type="term" value="C:voltage-gated sodium channel complex"/>
    <property type="evidence" value="ECO:0007669"/>
    <property type="project" value="TreeGrafter"/>
</dbReference>
<keyword evidence="6" id="KW-0862">Zinc</keyword>
<feature type="transmembrane region" description="Helical" evidence="8">
    <location>
        <begin position="924"/>
        <end position="946"/>
    </location>
</feature>
<dbReference type="PANTHER" id="PTHR10037">
    <property type="entry name" value="VOLTAGE-GATED CATION CHANNEL CALCIUM AND SODIUM"/>
    <property type="match status" value="1"/>
</dbReference>
<evidence type="ECO:0000256" key="8">
    <source>
        <dbReference type="SAM" id="Phobius"/>
    </source>
</evidence>
<evidence type="ECO:0000256" key="2">
    <source>
        <dbReference type="ARBA" id="ARBA00022692"/>
    </source>
</evidence>
<dbReference type="InterPro" id="IPR018247">
    <property type="entry name" value="EF_Hand_1_Ca_BS"/>
</dbReference>
<dbReference type="Gene3D" id="1.10.238.10">
    <property type="entry name" value="EF-hand"/>
    <property type="match status" value="1"/>
</dbReference>
<keyword evidence="5 8" id="KW-0472">Membrane</keyword>
<dbReference type="OrthoDB" id="433927at2759"/>
<dbReference type="InterPro" id="IPR043203">
    <property type="entry name" value="VGCC_Ca_Na"/>
</dbReference>
<reference evidence="11" key="1">
    <citation type="submission" date="2022-10" db="EMBL/GenBank/DDBJ databases">
        <authorList>
            <person name="Chen Y."/>
            <person name="Dougan E. K."/>
            <person name="Chan C."/>
            <person name="Rhodes N."/>
            <person name="Thang M."/>
        </authorList>
    </citation>
    <scope>NUCLEOTIDE SEQUENCE</scope>
</reference>